<proteinExistence type="predicted"/>
<reference evidence="2 3" key="1">
    <citation type="submission" date="2018-02" db="EMBL/GenBank/DDBJ databases">
        <title>The genomes of Aspergillus section Nigri reveals drivers in fungal speciation.</title>
        <authorList>
            <consortium name="DOE Joint Genome Institute"/>
            <person name="Vesth T.C."/>
            <person name="Nybo J."/>
            <person name="Theobald S."/>
            <person name="Brandl J."/>
            <person name="Frisvad J.C."/>
            <person name="Nielsen K.F."/>
            <person name="Lyhne E.K."/>
            <person name="Kogle M.E."/>
            <person name="Kuo A."/>
            <person name="Riley R."/>
            <person name="Clum A."/>
            <person name="Nolan M."/>
            <person name="Lipzen A."/>
            <person name="Salamov A."/>
            <person name="Henrissat B."/>
            <person name="Wiebenga A."/>
            <person name="De vries R.P."/>
            <person name="Grigoriev I.V."/>
            <person name="Mortensen U.H."/>
            <person name="Andersen M.R."/>
            <person name="Baker S.E."/>
        </authorList>
    </citation>
    <scope>NUCLEOTIDE SEQUENCE [LARGE SCALE GENOMIC DNA]</scope>
    <source>
        <strain evidence="2 3">CBS 114.51</strain>
    </source>
</reference>
<evidence type="ECO:0000313" key="2">
    <source>
        <dbReference type="EMBL" id="RAH83354.1"/>
    </source>
</evidence>
<evidence type="ECO:0000256" key="1">
    <source>
        <dbReference type="SAM" id="MobiDB-lite"/>
    </source>
</evidence>
<organism evidence="2 3">
    <name type="scientific">Aspergillus japonicus CBS 114.51</name>
    <dbReference type="NCBI Taxonomy" id="1448312"/>
    <lineage>
        <taxon>Eukaryota</taxon>
        <taxon>Fungi</taxon>
        <taxon>Dikarya</taxon>
        <taxon>Ascomycota</taxon>
        <taxon>Pezizomycotina</taxon>
        <taxon>Eurotiomycetes</taxon>
        <taxon>Eurotiomycetidae</taxon>
        <taxon>Eurotiales</taxon>
        <taxon>Aspergillaceae</taxon>
        <taxon>Aspergillus</taxon>
        <taxon>Aspergillus subgen. Circumdati</taxon>
    </lineage>
</organism>
<evidence type="ECO:0000313" key="3">
    <source>
        <dbReference type="Proteomes" id="UP000249497"/>
    </source>
</evidence>
<feature type="region of interest" description="Disordered" evidence="1">
    <location>
        <begin position="1"/>
        <end position="38"/>
    </location>
</feature>
<dbReference type="RefSeq" id="XP_025529248.1">
    <property type="nucleotide sequence ID" value="XM_025677415.1"/>
</dbReference>
<dbReference type="AlphaFoldDB" id="A0A8T8X616"/>
<gene>
    <name evidence="2" type="ORF">BO86DRAFT_47417</name>
</gene>
<name>A0A8T8X616_ASPJA</name>
<dbReference type="GeneID" id="37181108"/>
<dbReference type="Proteomes" id="UP000249497">
    <property type="component" value="Unassembled WGS sequence"/>
</dbReference>
<keyword evidence="3" id="KW-1185">Reference proteome</keyword>
<protein>
    <submittedName>
        <fullName evidence="2">Uncharacterized protein</fullName>
    </submittedName>
</protein>
<feature type="compositionally biased region" description="Basic residues" evidence="1">
    <location>
        <begin position="11"/>
        <end position="29"/>
    </location>
</feature>
<dbReference type="EMBL" id="KZ824783">
    <property type="protein sequence ID" value="RAH83354.1"/>
    <property type="molecule type" value="Genomic_DNA"/>
</dbReference>
<accession>A0A8T8X616</accession>
<sequence>MLPYRPGGCGKGKKREEKKKKKKKKKRKTGQNPYPSLIKKSLEQQHYVHCCFSIQSVCRSTDLPQSYQIRFNQINKRGEVHNRRDHIEQKNRK</sequence>